<dbReference type="GO" id="GO:0003676">
    <property type="term" value="F:nucleic acid binding"/>
    <property type="evidence" value="ECO:0007669"/>
    <property type="project" value="InterPro"/>
</dbReference>
<proteinExistence type="predicted"/>
<dbReference type="InterPro" id="IPR036397">
    <property type="entry name" value="RNaseH_sf"/>
</dbReference>
<protein>
    <submittedName>
        <fullName evidence="3">Uncharacterized protein LOC120272557</fullName>
    </submittedName>
</protein>
<accession>A0AB40C6V6</accession>
<evidence type="ECO:0000313" key="2">
    <source>
        <dbReference type="Proteomes" id="UP001515500"/>
    </source>
</evidence>
<dbReference type="InterPro" id="IPR012337">
    <property type="entry name" value="RNaseH-like_sf"/>
</dbReference>
<dbReference type="Gene3D" id="3.30.420.10">
    <property type="entry name" value="Ribonuclease H-like superfamily/Ribonuclease H"/>
    <property type="match status" value="1"/>
</dbReference>
<organism evidence="2 3">
    <name type="scientific">Dioscorea cayennensis subsp. rotundata</name>
    <name type="common">White Guinea yam</name>
    <name type="synonym">Dioscorea rotundata</name>
    <dbReference type="NCBI Taxonomy" id="55577"/>
    <lineage>
        <taxon>Eukaryota</taxon>
        <taxon>Viridiplantae</taxon>
        <taxon>Streptophyta</taxon>
        <taxon>Embryophyta</taxon>
        <taxon>Tracheophyta</taxon>
        <taxon>Spermatophyta</taxon>
        <taxon>Magnoliopsida</taxon>
        <taxon>Liliopsida</taxon>
        <taxon>Dioscoreales</taxon>
        <taxon>Dioscoreaceae</taxon>
        <taxon>Dioscorea</taxon>
    </lineage>
</organism>
<feature type="domain" description="Tf2-1-like SH3-like" evidence="1">
    <location>
        <begin position="153"/>
        <end position="217"/>
    </location>
</feature>
<name>A0AB40C6V6_DIOCR</name>
<dbReference type="PANTHER" id="PTHR46148">
    <property type="entry name" value="CHROMO DOMAIN-CONTAINING PROTEIN"/>
    <property type="match status" value="1"/>
</dbReference>
<reference evidence="3" key="1">
    <citation type="submission" date="2025-08" db="UniProtKB">
        <authorList>
            <consortium name="RefSeq"/>
        </authorList>
    </citation>
    <scope>IDENTIFICATION</scope>
</reference>
<evidence type="ECO:0000259" key="1">
    <source>
        <dbReference type="Pfam" id="PF24626"/>
    </source>
</evidence>
<evidence type="ECO:0000313" key="3">
    <source>
        <dbReference type="RefSeq" id="XP_039135347.1"/>
    </source>
</evidence>
<dbReference type="RefSeq" id="XP_039135347.1">
    <property type="nucleotide sequence ID" value="XM_039279413.1"/>
</dbReference>
<dbReference type="PANTHER" id="PTHR46148:SF57">
    <property type="entry name" value="OS12G0499874 PROTEIN"/>
    <property type="match status" value="1"/>
</dbReference>
<dbReference type="Pfam" id="PF24626">
    <property type="entry name" value="SH3_Tf2-1"/>
    <property type="match status" value="1"/>
</dbReference>
<dbReference type="GeneID" id="120272557"/>
<dbReference type="SUPFAM" id="SSF53098">
    <property type="entry name" value="Ribonuclease H-like"/>
    <property type="match status" value="1"/>
</dbReference>
<gene>
    <name evidence="3" type="primary">LOC120272557</name>
</gene>
<dbReference type="AlphaFoldDB" id="A0AB40C6V6"/>
<keyword evidence="2" id="KW-1185">Reference proteome</keyword>
<dbReference type="InterPro" id="IPR056924">
    <property type="entry name" value="SH3_Tf2-1"/>
</dbReference>
<sequence>MAKRQPIPKKIRREIEVGTQVSVPESTRWFKKVWRSDRVPNDSLTKSAHFLAVKTGMSLEKLAEVYIDQIMRLHGVPVSTVSDRDTRFVCERTIQILEDMLRACMLDFGGSWDRHLPLIEFAYNNSYHASIQMAPYEKSYANNRRRILEFKVGDNVFLRVAPTKGVIRFGIRGKLSPRFIGPFEILESIGEVAYRLALPPALSRMHNMFHVSMLKKFIANPNHVIQFSDFELNNDITYEERPVKIVDFKEQVLRRPIIPYIKVQWSNHLEREATWELESEMRERYPYRFHLIR</sequence>
<dbReference type="Proteomes" id="UP001515500">
    <property type="component" value="Chromosome 2"/>
</dbReference>